<evidence type="ECO:0000256" key="2">
    <source>
        <dbReference type="SAM" id="SignalP"/>
    </source>
</evidence>
<comment type="caution">
    <text evidence="3">The sequence shown here is derived from an EMBL/GenBank/DDBJ whole genome shotgun (WGS) entry which is preliminary data.</text>
</comment>
<sequence length="254" mass="26678">MDRHLSTPCLRCSPSFTKITPGNLMMRSTTAAALVVFGLLLPAAASAETDISADGYCAVNTTHSAELECLTIAGNYTSDLYYNEICSRTLTLTNTCEVPISIVELDCENEACISETLEPGDELAVDLALSEPYAYGDESSLSRHFEVSTDTTDIGIEITIRNFYEEPEHPYEPPIDEGDTGEEPGGADTGDESDTGEELSGADTGDENDAGSGNEQTDPGEGSAGGCSTSGNTPGSALLTMAGALGLVILRRRP</sequence>
<evidence type="ECO:0000256" key="1">
    <source>
        <dbReference type="SAM" id="MobiDB-lite"/>
    </source>
</evidence>
<proteinExistence type="predicted"/>
<name>A0ABY0CUT9_9DELT</name>
<gene>
    <name evidence="3" type="ORF">EA187_08615</name>
</gene>
<feature type="region of interest" description="Disordered" evidence="1">
    <location>
        <begin position="163"/>
        <end position="235"/>
    </location>
</feature>
<evidence type="ECO:0008006" key="5">
    <source>
        <dbReference type="Google" id="ProtNLM"/>
    </source>
</evidence>
<dbReference type="Proteomes" id="UP000282926">
    <property type="component" value="Unassembled WGS sequence"/>
</dbReference>
<feature type="compositionally biased region" description="Polar residues" evidence="1">
    <location>
        <begin position="226"/>
        <end position="235"/>
    </location>
</feature>
<accession>A0ABY0CUT9</accession>
<dbReference type="NCBIfam" id="TIGR03382">
    <property type="entry name" value="GC_trans_RRR"/>
    <property type="match status" value="1"/>
</dbReference>
<dbReference type="EMBL" id="SADD01000003">
    <property type="protein sequence ID" value="RVU45812.1"/>
    <property type="molecule type" value="Genomic_DNA"/>
</dbReference>
<feature type="chain" id="PRO_5046292232" description="PGF-CTERM sorting domain-containing protein" evidence="2">
    <location>
        <begin position="48"/>
        <end position="254"/>
    </location>
</feature>
<protein>
    <recommendedName>
        <fullName evidence="5">PGF-CTERM sorting domain-containing protein</fullName>
    </recommendedName>
</protein>
<keyword evidence="2" id="KW-0732">Signal</keyword>
<dbReference type="InterPro" id="IPR017756">
    <property type="entry name" value="TM_Gly-Cys-Arg_CS"/>
</dbReference>
<evidence type="ECO:0000313" key="3">
    <source>
        <dbReference type="EMBL" id="RVU45812.1"/>
    </source>
</evidence>
<evidence type="ECO:0000313" key="4">
    <source>
        <dbReference type="Proteomes" id="UP000282926"/>
    </source>
</evidence>
<reference evidence="3 4" key="1">
    <citation type="submission" date="2019-01" db="EMBL/GenBank/DDBJ databases">
        <title>Lujinxingia litoralis gen. nov., sp. nov. and Lujinxingia sediminis gen. nov., sp. nov., new members in the order Bradymonadales, isolated from coastal sediment.</title>
        <authorList>
            <person name="Li C.-M."/>
        </authorList>
    </citation>
    <scope>NUCLEOTIDE SEQUENCE [LARGE SCALE GENOMIC DNA]</scope>
    <source>
        <strain evidence="3 4">SEH01</strain>
    </source>
</reference>
<feature type="signal peptide" evidence="2">
    <location>
        <begin position="1"/>
        <end position="47"/>
    </location>
</feature>
<organism evidence="3 4">
    <name type="scientific">Lujinxingia sediminis</name>
    <dbReference type="NCBI Taxonomy" id="2480984"/>
    <lineage>
        <taxon>Bacteria</taxon>
        <taxon>Deltaproteobacteria</taxon>
        <taxon>Bradymonadales</taxon>
        <taxon>Lujinxingiaceae</taxon>
        <taxon>Lujinxingia</taxon>
    </lineage>
</organism>
<keyword evidence="4" id="KW-1185">Reference proteome</keyword>